<dbReference type="EMBL" id="MGIP01000017">
    <property type="protein sequence ID" value="OGM90753.1"/>
    <property type="molecule type" value="Genomic_DNA"/>
</dbReference>
<dbReference type="STRING" id="1802555.A2755_03085"/>
<accession>A0A1F8DQ43</accession>
<dbReference type="Proteomes" id="UP000177029">
    <property type="component" value="Unassembled WGS sequence"/>
</dbReference>
<dbReference type="InterPro" id="IPR035093">
    <property type="entry name" value="RelE/ParE_toxin_dom_sf"/>
</dbReference>
<dbReference type="SUPFAM" id="SSF143011">
    <property type="entry name" value="RelE-like"/>
    <property type="match status" value="1"/>
</dbReference>
<sequence>MRRLLTTPRFDRRLETFLKRHPELTATVHRAMTVLTGERYPANFRTHKLGGILKGCLGASISFEYRIVFVLSPGTICFIDIGTHDEVYR</sequence>
<reference evidence="1 2" key="1">
    <citation type="journal article" date="2016" name="Nat. Commun.">
        <title>Thousands of microbial genomes shed light on interconnected biogeochemical processes in an aquifer system.</title>
        <authorList>
            <person name="Anantharaman K."/>
            <person name="Brown C.T."/>
            <person name="Hug L.A."/>
            <person name="Sharon I."/>
            <person name="Castelle C.J."/>
            <person name="Probst A.J."/>
            <person name="Thomas B.C."/>
            <person name="Singh A."/>
            <person name="Wilkins M.J."/>
            <person name="Karaoz U."/>
            <person name="Brodie E.L."/>
            <person name="Williams K.H."/>
            <person name="Hubbard S.S."/>
            <person name="Banfield J.F."/>
        </authorList>
    </citation>
    <scope>NUCLEOTIDE SEQUENCE [LARGE SCALE GENOMIC DNA]</scope>
</reference>
<evidence type="ECO:0000313" key="1">
    <source>
        <dbReference type="EMBL" id="OGM90753.1"/>
    </source>
</evidence>
<evidence type="ECO:0000313" key="2">
    <source>
        <dbReference type="Proteomes" id="UP000177029"/>
    </source>
</evidence>
<comment type="caution">
    <text evidence="1">The sequence shown here is derived from an EMBL/GenBank/DDBJ whole genome shotgun (WGS) entry which is preliminary data.</text>
</comment>
<gene>
    <name evidence="1" type="ORF">A2755_03085</name>
</gene>
<name>A0A1F8DQ43_9BACT</name>
<organism evidence="1 2">
    <name type="scientific">Candidatus Wolfebacteria bacterium RIFCSPHIGHO2_01_FULL_48_22</name>
    <dbReference type="NCBI Taxonomy" id="1802555"/>
    <lineage>
        <taxon>Bacteria</taxon>
        <taxon>Candidatus Wolfeibacteriota</taxon>
    </lineage>
</organism>
<proteinExistence type="predicted"/>
<evidence type="ECO:0008006" key="3">
    <source>
        <dbReference type="Google" id="ProtNLM"/>
    </source>
</evidence>
<dbReference type="AlphaFoldDB" id="A0A1F8DQ43"/>
<dbReference type="Gene3D" id="3.30.2310.20">
    <property type="entry name" value="RelE-like"/>
    <property type="match status" value="1"/>
</dbReference>
<protein>
    <recommendedName>
        <fullName evidence="3">Plasmid stabilization protein</fullName>
    </recommendedName>
</protein>